<organism evidence="3 4">
    <name type="scientific">Aspergillus bertholletiae</name>
    <dbReference type="NCBI Taxonomy" id="1226010"/>
    <lineage>
        <taxon>Eukaryota</taxon>
        <taxon>Fungi</taxon>
        <taxon>Dikarya</taxon>
        <taxon>Ascomycota</taxon>
        <taxon>Pezizomycotina</taxon>
        <taxon>Eurotiomycetes</taxon>
        <taxon>Eurotiomycetidae</taxon>
        <taxon>Eurotiales</taxon>
        <taxon>Aspergillaceae</taxon>
        <taxon>Aspergillus</taxon>
        <taxon>Aspergillus subgen. Circumdati</taxon>
    </lineage>
</organism>
<name>A0A5N7BFX7_9EURO</name>
<keyword evidence="2" id="KW-1133">Transmembrane helix</keyword>
<sequence>MSTAPHLQKFSPLLSMDEEKYEQSSDNTMTDDDVDPRIFDHRRRRAFRRQYVIVVICLLLAITGLLITVMNVASTANSISNVMYWEPSASFSLESSPPSSHHHHDTSKHTYDPSSPVTEGIIKSPYRCYDAELSDSFEKLVDWKWYLDRNKTQPVPKEEALQGELDGLYVSWEYHVQYCVYMWEKMHRALLGAGKAAIDTYIGPYSHTEHCGKMLLSRGEGYVINDINTRIRVKFPDCGIE</sequence>
<evidence type="ECO:0000313" key="3">
    <source>
        <dbReference type="EMBL" id="KAE8380693.1"/>
    </source>
</evidence>
<dbReference type="PANTHER" id="PTHR35896">
    <property type="entry name" value="IG-LIKE DOMAIN-CONTAINING PROTEIN"/>
    <property type="match status" value="1"/>
</dbReference>
<dbReference type="Proteomes" id="UP000326198">
    <property type="component" value="Unassembled WGS sequence"/>
</dbReference>
<reference evidence="3 4" key="1">
    <citation type="submission" date="2019-04" db="EMBL/GenBank/DDBJ databases">
        <title>Friends and foes A comparative genomics studyof 23 Aspergillus species from section Flavi.</title>
        <authorList>
            <consortium name="DOE Joint Genome Institute"/>
            <person name="Kjaerbolling I."/>
            <person name="Vesth T."/>
            <person name="Frisvad J.C."/>
            <person name="Nybo J.L."/>
            <person name="Theobald S."/>
            <person name="Kildgaard S."/>
            <person name="Isbrandt T."/>
            <person name="Kuo A."/>
            <person name="Sato A."/>
            <person name="Lyhne E.K."/>
            <person name="Kogle M.E."/>
            <person name="Wiebenga A."/>
            <person name="Kun R.S."/>
            <person name="Lubbers R.J."/>
            <person name="Makela M.R."/>
            <person name="Barry K."/>
            <person name="Chovatia M."/>
            <person name="Clum A."/>
            <person name="Daum C."/>
            <person name="Haridas S."/>
            <person name="He G."/>
            <person name="LaButti K."/>
            <person name="Lipzen A."/>
            <person name="Mondo S."/>
            <person name="Riley R."/>
            <person name="Salamov A."/>
            <person name="Simmons B.A."/>
            <person name="Magnuson J.K."/>
            <person name="Henrissat B."/>
            <person name="Mortensen U.H."/>
            <person name="Larsen T.O."/>
            <person name="Devries R.P."/>
            <person name="Grigoriev I.V."/>
            <person name="Machida M."/>
            <person name="Baker S.E."/>
            <person name="Andersen M.R."/>
        </authorList>
    </citation>
    <scope>NUCLEOTIDE SEQUENCE [LARGE SCALE GENOMIC DNA]</scope>
    <source>
        <strain evidence="3 4">IBT 29228</strain>
    </source>
</reference>
<feature type="transmembrane region" description="Helical" evidence="2">
    <location>
        <begin position="51"/>
        <end position="73"/>
    </location>
</feature>
<proteinExistence type="predicted"/>
<feature type="region of interest" description="Disordered" evidence="1">
    <location>
        <begin position="95"/>
        <end position="116"/>
    </location>
</feature>
<protein>
    <submittedName>
        <fullName evidence="3">Uncharacterized protein</fullName>
    </submittedName>
</protein>
<accession>A0A5N7BFX7</accession>
<keyword evidence="2" id="KW-0812">Transmembrane</keyword>
<evidence type="ECO:0000256" key="1">
    <source>
        <dbReference type="SAM" id="MobiDB-lite"/>
    </source>
</evidence>
<dbReference type="OrthoDB" id="3501153at2759"/>
<keyword evidence="2" id="KW-0472">Membrane</keyword>
<dbReference type="AlphaFoldDB" id="A0A5N7BFX7"/>
<evidence type="ECO:0000256" key="2">
    <source>
        <dbReference type="SAM" id="Phobius"/>
    </source>
</evidence>
<dbReference type="EMBL" id="ML736178">
    <property type="protein sequence ID" value="KAE8380693.1"/>
    <property type="molecule type" value="Genomic_DNA"/>
</dbReference>
<dbReference type="InterPro" id="IPR053008">
    <property type="entry name" value="Phomopsin_biosynth_assoc"/>
</dbReference>
<evidence type="ECO:0000313" key="4">
    <source>
        <dbReference type="Proteomes" id="UP000326198"/>
    </source>
</evidence>
<gene>
    <name evidence="3" type="ORF">BDV26DRAFT_290130</name>
</gene>
<keyword evidence="4" id="KW-1185">Reference proteome</keyword>
<dbReference type="PANTHER" id="PTHR35896:SF3">
    <property type="entry name" value="MAJOR FACILITATOR SUPERFAMILY TRANSPORTER"/>
    <property type="match status" value="1"/>
</dbReference>